<dbReference type="EMBL" id="SJPK01000008">
    <property type="protein sequence ID" value="TWT65130.1"/>
    <property type="molecule type" value="Genomic_DNA"/>
</dbReference>
<name>A0A5C5XQE6_9BACT</name>
<dbReference type="AlphaFoldDB" id="A0A5C5XQE6"/>
<protein>
    <submittedName>
        <fullName evidence="1">Uncharacterized protein</fullName>
    </submittedName>
</protein>
<comment type="caution">
    <text evidence="1">The sequence shown here is derived from an EMBL/GenBank/DDBJ whole genome shotgun (WGS) entry which is preliminary data.</text>
</comment>
<keyword evidence="2" id="KW-1185">Reference proteome</keyword>
<gene>
    <name evidence="1" type="ORF">CA85_34770</name>
</gene>
<organism evidence="1 2">
    <name type="scientific">Allorhodopirellula solitaria</name>
    <dbReference type="NCBI Taxonomy" id="2527987"/>
    <lineage>
        <taxon>Bacteria</taxon>
        <taxon>Pseudomonadati</taxon>
        <taxon>Planctomycetota</taxon>
        <taxon>Planctomycetia</taxon>
        <taxon>Pirellulales</taxon>
        <taxon>Pirellulaceae</taxon>
        <taxon>Allorhodopirellula</taxon>
    </lineage>
</organism>
<sequence>MRTASLEIENALMGQISTITLSSRESRIVIKRMISASRINSRDHRKRSCDAITRPAYPFATDYHDSS</sequence>
<dbReference type="Proteomes" id="UP000318053">
    <property type="component" value="Unassembled WGS sequence"/>
</dbReference>
<reference evidence="1 2" key="1">
    <citation type="submission" date="2019-02" db="EMBL/GenBank/DDBJ databases">
        <title>Deep-cultivation of Planctomycetes and their phenomic and genomic characterization uncovers novel biology.</title>
        <authorList>
            <person name="Wiegand S."/>
            <person name="Jogler M."/>
            <person name="Boedeker C."/>
            <person name="Pinto D."/>
            <person name="Vollmers J."/>
            <person name="Rivas-Marin E."/>
            <person name="Kohn T."/>
            <person name="Peeters S.H."/>
            <person name="Heuer A."/>
            <person name="Rast P."/>
            <person name="Oberbeckmann S."/>
            <person name="Bunk B."/>
            <person name="Jeske O."/>
            <person name="Meyerdierks A."/>
            <person name="Storesund J.E."/>
            <person name="Kallscheuer N."/>
            <person name="Luecker S."/>
            <person name="Lage O.M."/>
            <person name="Pohl T."/>
            <person name="Merkel B.J."/>
            <person name="Hornburger P."/>
            <person name="Mueller R.-W."/>
            <person name="Bruemmer F."/>
            <person name="Labrenz M."/>
            <person name="Spormann A.M."/>
            <person name="Op Den Camp H."/>
            <person name="Overmann J."/>
            <person name="Amann R."/>
            <person name="Jetten M.S.M."/>
            <person name="Mascher T."/>
            <person name="Medema M.H."/>
            <person name="Devos D.P."/>
            <person name="Kaster A.-K."/>
            <person name="Ovreas L."/>
            <person name="Rohde M."/>
            <person name="Galperin M.Y."/>
            <person name="Jogler C."/>
        </authorList>
    </citation>
    <scope>NUCLEOTIDE SEQUENCE [LARGE SCALE GENOMIC DNA]</scope>
    <source>
        <strain evidence="1 2">CA85</strain>
    </source>
</reference>
<evidence type="ECO:0000313" key="1">
    <source>
        <dbReference type="EMBL" id="TWT65130.1"/>
    </source>
</evidence>
<proteinExistence type="predicted"/>
<accession>A0A5C5XQE6</accession>
<evidence type="ECO:0000313" key="2">
    <source>
        <dbReference type="Proteomes" id="UP000318053"/>
    </source>
</evidence>